<proteinExistence type="predicted"/>
<dbReference type="EMBL" id="DF977505">
    <property type="protein sequence ID" value="GAP91303.2"/>
    <property type="molecule type" value="Genomic_DNA"/>
</dbReference>
<organism evidence="1">
    <name type="scientific">Rosellinia necatrix</name>
    <name type="common">White root-rot fungus</name>
    <dbReference type="NCBI Taxonomy" id="77044"/>
    <lineage>
        <taxon>Eukaryota</taxon>
        <taxon>Fungi</taxon>
        <taxon>Dikarya</taxon>
        <taxon>Ascomycota</taxon>
        <taxon>Pezizomycotina</taxon>
        <taxon>Sordariomycetes</taxon>
        <taxon>Xylariomycetidae</taxon>
        <taxon>Xylariales</taxon>
        <taxon>Xylariaceae</taxon>
        <taxon>Rosellinia</taxon>
    </lineage>
</organism>
<gene>
    <name evidence="1" type="ORF">SAMD00023353_6000740</name>
</gene>
<protein>
    <submittedName>
        <fullName evidence="1">Putative tetratricopeptide-like helical</fullName>
    </submittedName>
</protein>
<dbReference type="OrthoDB" id="9991317at2759"/>
<reference evidence="1" key="1">
    <citation type="submission" date="2016-03" db="EMBL/GenBank/DDBJ databases">
        <title>Draft genome sequence of Rosellinia necatrix.</title>
        <authorList>
            <person name="Kanematsu S."/>
        </authorList>
    </citation>
    <scope>NUCLEOTIDE SEQUENCE [LARGE SCALE GENOMIC DNA]</scope>
    <source>
        <strain evidence="1">W97</strain>
    </source>
</reference>
<dbReference type="AlphaFoldDB" id="A0A1W2TS24"/>
<name>A0A1W2TS24_ROSNE</name>
<evidence type="ECO:0000313" key="2">
    <source>
        <dbReference type="Proteomes" id="UP000054516"/>
    </source>
</evidence>
<evidence type="ECO:0000313" key="1">
    <source>
        <dbReference type="EMBL" id="GAP91303.2"/>
    </source>
</evidence>
<dbReference type="Proteomes" id="UP000054516">
    <property type="component" value="Unassembled WGS sequence"/>
</dbReference>
<keyword evidence="2" id="KW-1185">Reference proteome</keyword>
<sequence>MAETCLSRAAFFSELANDLANKYDETEDMDMLDKSIRLVRQSMALAPEHHSHRAVRPSDLEDKLSICYAQMGDPEDLKEAIRFEQTGEI</sequence>
<accession>A0A1W2TS24</accession>